<evidence type="ECO:0000313" key="12">
    <source>
        <dbReference type="Proteomes" id="UP000006772"/>
    </source>
</evidence>
<evidence type="ECO:0000256" key="3">
    <source>
        <dbReference type="ARBA" id="ARBA00022448"/>
    </source>
</evidence>
<organism evidence="11 12">
    <name type="scientific">Herbaspirillum frisingense GSF30</name>
    <dbReference type="NCBI Taxonomy" id="864073"/>
    <lineage>
        <taxon>Bacteria</taxon>
        <taxon>Pseudomonadati</taxon>
        <taxon>Pseudomonadota</taxon>
        <taxon>Betaproteobacteria</taxon>
        <taxon>Burkholderiales</taxon>
        <taxon>Oxalobacteraceae</taxon>
        <taxon>Herbaspirillum</taxon>
    </lineage>
</organism>
<dbReference type="SUPFAM" id="SSF161098">
    <property type="entry name" value="MetI-like"/>
    <property type="match status" value="1"/>
</dbReference>
<feature type="transmembrane region" description="Helical" evidence="9">
    <location>
        <begin position="186"/>
        <end position="206"/>
    </location>
</feature>
<gene>
    <name evidence="11" type="ORF">HFRIS_019283</name>
</gene>
<dbReference type="EMBL" id="AEEC02000033">
    <property type="protein sequence ID" value="EOA03112.1"/>
    <property type="molecule type" value="Genomic_DNA"/>
</dbReference>
<evidence type="ECO:0000256" key="7">
    <source>
        <dbReference type="ARBA" id="ARBA00022989"/>
    </source>
</evidence>
<keyword evidence="5 9" id="KW-0812">Transmembrane</keyword>
<evidence type="ECO:0000256" key="1">
    <source>
        <dbReference type="ARBA" id="ARBA00004429"/>
    </source>
</evidence>
<dbReference type="Pfam" id="PF00528">
    <property type="entry name" value="BPD_transp_1"/>
    <property type="match status" value="1"/>
</dbReference>
<comment type="subcellular location">
    <subcellularLocation>
        <location evidence="1">Cell inner membrane</location>
        <topology evidence="1">Multi-pass membrane protein</topology>
    </subcellularLocation>
    <subcellularLocation>
        <location evidence="9">Cell membrane</location>
        <topology evidence="9">Multi-pass membrane protein</topology>
    </subcellularLocation>
</comment>
<proteinExistence type="inferred from homology"/>
<dbReference type="CDD" id="cd06261">
    <property type="entry name" value="TM_PBP2"/>
    <property type="match status" value="1"/>
</dbReference>
<reference evidence="11 12" key="1">
    <citation type="journal article" date="2013" name="Front. Microbiol.">
        <title>The genome of the endophytic bacterium H. frisingense GSF30(T) identifies diverse strategies in the Herbaspirillum genus to interact with plants.</title>
        <authorList>
            <person name="Straub D."/>
            <person name="Rothballer M."/>
            <person name="Hartmann A."/>
            <person name="Ludewig U."/>
        </authorList>
    </citation>
    <scope>NUCLEOTIDE SEQUENCE [LARGE SCALE GENOMIC DNA]</scope>
    <source>
        <strain evidence="11 12">GSF30</strain>
    </source>
</reference>
<dbReference type="PROSITE" id="PS50928">
    <property type="entry name" value="ABC_TM1"/>
    <property type="match status" value="1"/>
</dbReference>
<evidence type="ECO:0000256" key="5">
    <source>
        <dbReference type="ARBA" id="ARBA00022692"/>
    </source>
</evidence>
<sequence>MAFDPGILRPHVPALLAGLVDTFWLCASSAVLACLLGMVLVVLRRMGPRPLAVLIDAYIAVTLALPLLVLLYVSFYVLPDFGLLLPAPLVGVLTLAIYYAPYIAQVIQAAIDGLPRGTVEAAVAIGMPPLAIARRIVAPQALPLLLPTMTGLGIGLFKDSALLSVISVHEFMFAAKSVVAETYAPLEVYCMVALVYWAATGLLHALTRRWEQRIAIAHGVQSHCISSSSNASTP</sequence>
<comment type="caution">
    <text evidence="11">The sequence shown here is derived from an EMBL/GenBank/DDBJ whole genome shotgun (WGS) entry which is preliminary data.</text>
</comment>
<protein>
    <submittedName>
        <fullName evidence="11">Branched chain amino acid ABC transporter inner membrane protein</fullName>
    </submittedName>
</protein>
<dbReference type="GO" id="GO:0022857">
    <property type="term" value="F:transmembrane transporter activity"/>
    <property type="evidence" value="ECO:0007669"/>
    <property type="project" value="InterPro"/>
</dbReference>
<feature type="transmembrane region" description="Helical" evidence="9">
    <location>
        <begin position="144"/>
        <end position="166"/>
    </location>
</feature>
<evidence type="ECO:0000313" key="11">
    <source>
        <dbReference type="EMBL" id="EOA03112.1"/>
    </source>
</evidence>
<accession>A0AAI9N292</accession>
<feature type="transmembrane region" description="Helical" evidence="9">
    <location>
        <begin position="22"/>
        <end position="43"/>
    </location>
</feature>
<dbReference type="InterPro" id="IPR000515">
    <property type="entry name" value="MetI-like"/>
</dbReference>
<keyword evidence="6" id="KW-0029">Amino-acid transport</keyword>
<dbReference type="AlphaFoldDB" id="A0AAI9N292"/>
<dbReference type="GO" id="GO:0043190">
    <property type="term" value="C:ATP-binding cassette (ABC) transporter complex"/>
    <property type="evidence" value="ECO:0007669"/>
    <property type="project" value="InterPro"/>
</dbReference>
<dbReference type="InterPro" id="IPR035906">
    <property type="entry name" value="MetI-like_sf"/>
</dbReference>
<keyword evidence="7 9" id="KW-1133">Transmembrane helix</keyword>
<dbReference type="RefSeq" id="WP_006464812.1">
    <property type="nucleotide sequence ID" value="NZ_AEEC02000033.1"/>
</dbReference>
<evidence type="ECO:0000256" key="6">
    <source>
        <dbReference type="ARBA" id="ARBA00022970"/>
    </source>
</evidence>
<keyword evidence="3 9" id="KW-0813">Transport</keyword>
<evidence type="ECO:0000256" key="4">
    <source>
        <dbReference type="ARBA" id="ARBA00022475"/>
    </source>
</evidence>
<dbReference type="PANTHER" id="PTHR30614:SF0">
    <property type="entry name" value="L-CYSTINE TRANSPORT SYSTEM PERMEASE PROTEIN TCYL"/>
    <property type="match status" value="1"/>
</dbReference>
<feature type="transmembrane region" description="Helical" evidence="9">
    <location>
        <begin position="55"/>
        <end position="75"/>
    </location>
</feature>
<dbReference type="PANTHER" id="PTHR30614">
    <property type="entry name" value="MEMBRANE COMPONENT OF AMINO ACID ABC TRANSPORTER"/>
    <property type="match status" value="1"/>
</dbReference>
<evidence type="ECO:0000256" key="8">
    <source>
        <dbReference type="ARBA" id="ARBA00023136"/>
    </source>
</evidence>
<dbReference type="NCBIfam" id="TIGR01726">
    <property type="entry name" value="HEQRo_perm_3TM"/>
    <property type="match status" value="1"/>
</dbReference>
<dbReference type="Gene3D" id="1.10.3720.10">
    <property type="entry name" value="MetI-like"/>
    <property type="match status" value="1"/>
</dbReference>
<keyword evidence="4" id="KW-1003">Cell membrane</keyword>
<evidence type="ECO:0000259" key="10">
    <source>
        <dbReference type="PROSITE" id="PS50928"/>
    </source>
</evidence>
<evidence type="ECO:0000256" key="9">
    <source>
        <dbReference type="RuleBase" id="RU363032"/>
    </source>
</evidence>
<name>A0AAI9N292_9BURK</name>
<comment type="similarity">
    <text evidence="2">Belongs to the binding-protein-dependent transport system permease family. HisMQ subfamily.</text>
</comment>
<feature type="domain" description="ABC transmembrane type-1" evidence="10">
    <location>
        <begin position="19"/>
        <end position="207"/>
    </location>
</feature>
<evidence type="ECO:0000256" key="2">
    <source>
        <dbReference type="ARBA" id="ARBA00010072"/>
    </source>
</evidence>
<dbReference type="InterPro" id="IPR010065">
    <property type="entry name" value="AA_ABC_transptr_permease_3TM"/>
</dbReference>
<dbReference type="InterPro" id="IPR043429">
    <property type="entry name" value="ArtM/GltK/GlnP/TcyL/YhdX-like"/>
</dbReference>
<dbReference type="GO" id="GO:0006865">
    <property type="term" value="P:amino acid transport"/>
    <property type="evidence" value="ECO:0007669"/>
    <property type="project" value="UniProtKB-KW"/>
</dbReference>
<feature type="transmembrane region" description="Helical" evidence="9">
    <location>
        <begin position="81"/>
        <end position="100"/>
    </location>
</feature>
<dbReference type="Proteomes" id="UP000006772">
    <property type="component" value="Unassembled WGS sequence"/>
</dbReference>
<keyword evidence="8 9" id="KW-0472">Membrane</keyword>